<dbReference type="Proteomes" id="UP000095280">
    <property type="component" value="Unplaced"/>
</dbReference>
<feature type="compositionally biased region" description="Gly residues" evidence="16">
    <location>
        <begin position="546"/>
        <end position="557"/>
    </location>
</feature>
<evidence type="ECO:0000256" key="6">
    <source>
        <dbReference type="ARBA" id="ARBA00022679"/>
    </source>
</evidence>
<keyword evidence="10 15" id="KW-0067">ATP-binding</keyword>
<evidence type="ECO:0000256" key="16">
    <source>
        <dbReference type="SAM" id="MobiDB-lite"/>
    </source>
</evidence>
<dbReference type="GO" id="GO:0046872">
    <property type="term" value="F:metal ion binding"/>
    <property type="evidence" value="ECO:0007669"/>
    <property type="project" value="UniProtKB-KW"/>
</dbReference>
<evidence type="ECO:0000256" key="7">
    <source>
        <dbReference type="ARBA" id="ARBA00022723"/>
    </source>
</evidence>
<dbReference type="AlphaFoldDB" id="A0A1I8GYR1"/>
<keyword evidence="12" id="KW-0464">Manganese</keyword>
<accession>A0A1I8GYR1</accession>
<dbReference type="PANTHER" id="PTHR24346">
    <property type="entry name" value="MAP/MICROTUBULE AFFINITY-REGULATING KINASE"/>
    <property type="match status" value="1"/>
</dbReference>
<dbReference type="Gene3D" id="1.10.510.10">
    <property type="entry name" value="Transferase(Phosphotransferase) domain 1"/>
    <property type="match status" value="1"/>
</dbReference>
<evidence type="ECO:0000256" key="14">
    <source>
        <dbReference type="ARBA" id="ARBA00048679"/>
    </source>
</evidence>
<evidence type="ECO:0000256" key="5">
    <source>
        <dbReference type="ARBA" id="ARBA00022527"/>
    </source>
</evidence>
<dbReference type="PROSITE" id="PS00107">
    <property type="entry name" value="PROTEIN_KINASE_ATP"/>
    <property type="match status" value="1"/>
</dbReference>
<keyword evidence="9" id="KW-0418">Kinase</keyword>
<evidence type="ECO:0000256" key="9">
    <source>
        <dbReference type="ARBA" id="ARBA00022777"/>
    </source>
</evidence>
<keyword evidence="5" id="KW-0723">Serine/threonine-protein kinase</keyword>
<dbReference type="GO" id="GO:0035556">
    <property type="term" value="P:intracellular signal transduction"/>
    <property type="evidence" value="ECO:0007669"/>
    <property type="project" value="TreeGrafter"/>
</dbReference>
<dbReference type="PROSITE" id="PS50011">
    <property type="entry name" value="PROTEIN_KINASE_DOM"/>
    <property type="match status" value="1"/>
</dbReference>
<comment type="cofactor">
    <cofactor evidence="2">
        <name>Mg(2+)</name>
        <dbReference type="ChEBI" id="CHEBI:18420"/>
    </cofactor>
</comment>
<dbReference type="PANTHER" id="PTHR24346:SF94">
    <property type="entry name" value="NON-SPECIFIC SERINE_THREONINE PROTEIN KINASE"/>
    <property type="match status" value="1"/>
</dbReference>
<protein>
    <recommendedName>
        <fullName evidence="4">non-specific serine/threonine protein kinase</fullName>
        <ecNumber evidence="4">2.7.11.1</ecNumber>
    </recommendedName>
</protein>
<dbReference type="GO" id="GO:0004674">
    <property type="term" value="F:protein serine/threonine kinase activity"/>
    <property type="evidence" value="ECO:0007669"/>
    <property type="project" value="UniProtKB-KW"/>
</dbReference>
<comment type="cofactor">
    <cofactor evidence="1">
        <name>Mn(2+)</name>
        <dbReference type="ChEBI" id="CHEBI:29035"/>
    </cofactor>
</comment>
<dbReference type="PROSITE" id="PS00108">
    <property type="entry name" value="PROTEIN_KINASE_ST"/>
    <property type="match status" value="1"/>
</dbReference>
<feature type="region of interest" description="Disordered" evidence="16">
    <location>
        <begin position="507"/>
        <end position="561"/>
    </location>
</feature>
<reference evidence="19" key="1">
    <citation type="submission" date="2016-11" db="UniProtKB">
        <authorList>
            <consortium name="WormBaseParasite"/>
        </authorList>
    </citation>
    <scope>IDENTIFICATION</scope>
</reference>
<feature type="compositionally biased region" description="Low complexity" evidence="16">
    <location>
        <begin position="536"/>
        <end position="545"/>
    </location>
</feature>
<keyword evidence="6" id="KW-0808">Transferase</keyword>
<dbReference type="GO" id="GO:0005524">
    <property type="term" value="F:ATP binding"/>
    <property type="evidence" value="ECO:0007669"/>
    <property type="project" value="UniProtKB-UniRule"/>
</dbReference>
<dbReference type="WBParaSite" id="maker-uti_cns_0003646-snap-gene-0.2-mRNA-1">
    <property type="protein sequence ID" value="maker-uti_cns_0003646-snap-gene-0.2-mRNA-1"/>
    <property type="gene ID" value="maker-uti_cns_0003646-snap-gene-0.2"/>
</dbReference>
<dbReference type="InterPro" id="IPR017441">
    <property type="entry name" value="Protein_kinase_ATP_BS"/>
</dbReference>
<keyword evidence="11" id="KW-0460">Magnesium</keyword>
<keyword evidence="7" id="KW-0479">Metal-binding</keyword>
<proteinExistence type="inferred from homology"/>
<evidence type="ECO:0000256" key="13">
    <source>
        <dbReference type="ARBA" id="ARBA00047899"/>
    </source>
</evidence>
<evidence type="ECO:0000256" key="11">
    <source>
        <dbReference type="ARBA" id="ARBA00022842"/>
    </source>
</evidence>
<evidence type="ECO:0000256" key="12">
    <source>
        <dbReference type="ARBA" id="ARBA00023211"/>
    </source>
</evidence>
<evidence type="ECO:0000256" key="3">
    <source>
        <dbReference type="ARBA" id="ARBA00009985"/>
    </source>
</evidence>
<sequence length="736" mass="79392">MEAMADDSFSCNLNDLITKLDAPPIVYATKVPKLLLNRYLVGGLLGEGSYGKVKLCVDIDDQRRLAVKIITLRLVKKLPRGVENVDREADAMKRLEHKNVAKLFADFLSNDGAKRYLVMEWAVCSLHDLQTKGLEPASFSDTSDGELPTCRHLPESQARCYFAQLLNGVEYLHSMRLVHKDLKPGNLLLTEVHEIKITDFGVCEWLSELGPTADSADDDVITGSQATPAIQPPEVATGCRRLSGRKLDMYCCGVSLYFMVSGQVPYTGRSVLQIYEAIAAGSYTLPDWVSKPCRELIAELMSQQPGNRPSIEQARKYRWMLEQSKPDANWIQPTDVIEFESESVAIDRIMSQYRLAGQSRSPVTVDCTPSAASAERTIKQEADGEPARQQLLERLDSPKLFGVNLQCQLPIGWRISNCICGPDEAGRCKMRSSYNRQNARPATLTAVEQGHRPQQSKLCSIEPEVPQSLHDSLQSPEQRRVCGCCSRWIASGLANYQACENTIKSHGASRAKPGSRWAQTSPACSSRPVKQPPSPASVAAETAAAGGPGAAHQGHGGTSSALETDGVDVVVVVAEAPSVSVPSPLSTRRRLMLRSSTRAVSSSSSSSLSSSFVIISSILDVASGNPAEKKPSNRAAAAAAAAAAVCGGGKTGPAADPLTPPPPTCPGICSELSGLSCLLYCRHLGALSCCTAEIFERYSIDKQSCTVKVATWSAMAQDFRFQYVPEITARPGTGSA</sequence>
<dbReference type="EC" id="2.7.11.1" evidence="4"/>
<evidence type="ECO:0000256" key="4">
    <source>
        <dbReference type="ARBA" id="ARBA00012513"/>
    </source>
</evidence>
<keyword evidence="18" id="KW-1185">Reference proteome</keyword>
<name>A0A1I8GYR1_9PLAT</name>
<dbReference type="SMART" id="SM00220">
    <property type="entry name" value="S_TKc"/>
    <property type="match status" value="1"/>
</dbReference>
<evidence type="ECO:0000259" key="17">
    <source>
        <dbReference type="PROSITE" id="PS50011"/>
    </source>
</evidence>
<organism evidence="18 19">
    <name type="scientific">Macrostomum lignano</name>
    <dbReference type="NCBI Taxonomy" id="282301"/>
    <lineage>
        <taxon>Eukaryota</taxon>
        <taxon>Metazoa</taxon>
        <taxon>Spiralia</taxon>
        <taxon>Lophotrochozoa</taxon>
        <taxon>Platyhelminthes</taxon>
        <taxon>Rhabditophora</taxon>
        <taxon>Macrostomorpha</taxon>
        <taxon>Macrostomida</taxon>
        <taxon>Macrostomidae</taxon>
        <taxon>Macrostomum</taxon>
    </lineage>
</organism>
<feature type="domain" description="Protein kinase" evidence="17">
    <location>
        <begin position="39"/>
        <end position="320"/>
    </location>
</feature>
<evidence type="ECO:0000256" key="15">
    <source>
        <dbReference type="PROSITE-ProRule" id="PRU10141"/>
    </source>
</evidence>
<dbReference type="InterPro" id="IPR008271">
    <property type="entry name" value="Ser/Thr_kinase_AS"/>
</dbReference>
<comment type="similarity">
    <text evidence="3">Belongs to the protein kinase superfamily. CAMK Ser/Thr protein kinase family. LKB1 subfamily.</text>
</comment>
<evidence type="ECO:0000313" key="19">
    <source>
        <dbReference type="WBParaSite" id="maker-uti_cns_0003646-snap-gene-0.2-mRNA-1"/>
    </source>
</evidence>
<comment type="catalytic activity">
    <reaction evidence="14">
        <text>L-seryl-[protein] + ATP = O-phospho-L-seryl-[protein] + ADP + H(+)</text>
        <dbReference type="Rhea" id="RHEA:17989"/>
        <dbReference type="Rhea" id="RHEA-COMP:9863"/>
        <dbReference type="Rhea" id="RHEA-COMP:11604"/>
        <dbReference type="ChEBI" id="CHEBI:15378"/>
        <dbReference type="ChEBI" id="CHEBI:29999"/>
        <dbReference type="ChEBI" id="CHEBI:30616"/>
        <dbReference type="ChEBI" id="CHEBI:83421"/>
        <dbReference type="ChEBI" id="CHEBI:456216"/>
        <dbReference type="EC" id="2.7.11.1"/>
    </reaction>
</comment>
<dbReference type="InterPro" id="IPR000719">
    <property type="entry name" value="Prot_kinase_dom"/>
</dbReference>
<evidence type="ECO:0000256" key="8">
    <source>
        <dbReference type="ARBA" id="ARBA00022741"/>
    </source>
</evidence>
<dbReference type="Pfam" id="PF00069">
    <property type="entry name" value="Pkinase"/>
    <property type="match status" value="1"/>
</dbReference>
<feature type="binding site" evidence="15">
    <location>
        <position position="77"/>
    </location>
    <ligand>
        <name>ATP</name>
        <dbReference type="ChEBI" id="CHEBI:30616"/>
    </ligand>
</feature>
<comment type="catalytic activity">
    <reaction evidence="13">
        <text>L-threonyl-[protein] + ATP = O-phospho-L-threonyl-[protein] + ADP + H(+)</text>
        <dbReference type="Rhea" id="RHEA:46608"/>
        <dbReference type="Rhea" id="RHEA-COMP:11060"/>
        <dbReference type="Rhea" id="RHEA-COMP:11605"/>
        <dbReference type="ChEBI" id="CHEBI:15378"/>
        <dbReference type="ChEBI" id="CHEBI:30013"/>
        <dbReference type="ChEBI" id="CHEBI:30616"/>
        <dbReference type="ChEBI" id="CHEBI:61977"/>
        <dbReference type="ChEBI" id="CHEBI:456216"/>
        <dbReference type="EC" id="2.7.11.1"/>
    </reaction>
</comment>
<dbReference type="SUPFAM" id="SSF56112">
    <property type="entry name" value="Protein kinase-like (PK-like)"/>
    <property type="match status" value="1"/>
</dbReference>
<evidence type="ECO:0000313" key="18">
    <source>
        <dbReference type="Proteomes" id="UP000095280"/>
    </source>
</evidence>
<dbReference type="InterPro" id="IPR011009">
    <property type="entry name" value="Kinase-like_dom_sf"/>
</dbReference>
<evidence type="ECO:0000256" key="1">
    <source>
        <dbReference type="ARBA" id="ARBA00001936"/>
    </source>
</evidence>
<evidence type="ECO:0000256" key="2">
    <source>
        <dbReference type="ARBA" id="ARBA00001946"/>
    </source>
</evidence>
<evidence type="ECO:0000256" key="10">
    <source>
        <dbReference type="ARBA" id="ARBA00022840"/>
    </source>
</evidence>
<dbReference type="GO" id="GO:0005737">
    <property type="term" value="C:cytoplasm"/>
    <property type="evidence" value="ECO:0007669"/>
    <property type="project" value="TreeGrafter"/>
</dbReference>
<keyword evidence="8 15" id="KW-0547">Nucleotide-binding</keyword>